<organism evidence="1">
    <name type="scientific">Anguilla anguilla</name>
    <name type="common">European freshwater eel</name>
    <name type="synonym">Muraena anguilla</name>
    <dbReference type="NCBI Taxonomy" id="7936"/>
    <lineage>
        <taxon>Eukaryota</taxon>
        <taxon>Metazoa</taxon>
        <taxon>Chordata</taxon>
        <taxon>Craniata</taxon>
        <taxon>Vertebrata</taxon>
        <taxon>Euteleostomi</taxon>
        <taxon>Actinopterygii</taxon>
        <taxon>Neopterygii</taxon>
        <taxon>Teleostei</taxon>
        <taxon>Anguilliformes</taxon>
        <taxon>Anguillidae</taxon>
        <taxon>Anguilla</taxon>
    </lineage>
</organism>
<reference evidence="1" key="2">
    <citation type="journal article" date="2015" name="Fish Shellfish Immunol.">
        <title>Early steps in the European eel (Anguilla anguilla)-Vibrio vulnificus interaction in the gills: Role of the RtxA13 toxin.</title>
        <authorList>
            <person name="Callol A."/>
            <person name="Pajuelo D."/>
            <person name="Ebbesson L."/>
            <person name="Teles M."/>
            <person name="MacKenzie S."/>
            <person name="Amaro C."/>
        </authorList>
    </citation>
    <scope>NUCLEOTIDE SEQUENCE</scope>
</reference>
<name>A0A0E9QFB1_ANGAN</name>
<sequence>MCSLFCRFAVRLQSSCTIGSWSSLFFQGSPIY</sequence>
<accession>A0A0E9QFB1</accession>
<proteinExistence type="predicted"/>
<evidence type="ECO:0000313" key="1">
    <source>
        <dbReference type="EMBL" id="JAH14773.1"/>
    </source>
</evidence>
<protein>
    <submittedName>
        <fullName evidence="1">Uncharacterized protein</fullName>
    </submittedName>
</protein>
<dbReference type="AlphaFoldDB" id="A0A0E9QFB1"/>
<reference evidence="1" key="1">
    <citation type="submission" date="2014-11" db="EMBL/GenBank/DDBJ databases">
        <authorList>
            <person name="Amaro Gonzalez C."/>
        </authorList>
    </citation>
    <scope>NUCLEOTIDE SEQUENCE</scope>
</reference>
<dbReference type="EMBL" id="GBXM01093804">
    <property type="protein sequence ID" value="JAH14773.1"/>
    <property type="molecule type" value="Transcribed_RNA"/>
</dbReference>